<accession>A0ABV8RRN7</accession>
<dbReference type="Pfam" id="PF01402">
    <property type="entry name" value="RHH_1"/>
    <property type="match status" value="1"/>
</dbReference>
<evidence type="ECO:0000313" key="2">
    <source>
        <dbReference type="EMBL" id="MFC4294886.1"/>
    </source>
</evidence>
<dbReference type="RefSeq" id="WP_379538369.1">
    <property type="nucleotide sequence ID" value="NZ_JBHSDR010000004.1"/>
</dbReference>
<feature type="domain" description="Ribbon-helix-helix protein CopG" evidence="1">
    <location>
        <begin position="2"/>
        <end position="37"/>
    </location>
</feature>
<dbReference type="InterPro" id="IPR013321">
    <property type="entry name" value="Arc_rbn_hlx_hlx"/>
</dbReference>
<keyword evidence="3" id="KW-1185">Reference proteome</keyword>
<dbReference type="Gene3D" id="1.10.1220.10">
    <property type="entry name" value="Met repressor-like"/>
    <property type="match status" value="1"/>
</dbReference>
<evidence type="ECO:0000313" key="3">
    <source>
        <dbReference type="Proteomes" id="UP001595828"/>
    </source>
</evidence>
<dbReference type="Proteomes" id="UP001595828">
    <property type="component" value="Unassembled WGS sequence"/>
</dbReference>
<proteinExistence type="predicted"/>
<sequence length="75" mass="8522">MRTLVDIPEEDIRWLDRAAADAGTSRTAMVREAVASLRAGRSRRAIDDYFGMWRDRSDIPDGIAYQRLIRSGAPR</sequence>
<reference evidence="3" key="1">
    <citation type="journal article" date="2019" name="Int. J. Syst. Evol. Microbiol.">
        <title>The Global Catalogue of Microorganisms (GCM) 10K type strain sequencing project: providing services to taxonomists for standard genome sequencing and annotation.</title>
        <authorList>
            <consortium name="The Broad Institute Genomics Platform"/>
            <consortium name="The Broad Institute Genome Sequencing Center for Infectious Disease"/>
            <person name="Wu L."/>
            <person name="Ma J."/>
        </authorList>
    </citation>
    <scope>NUCLEOTIDE SEQUENCE [LARGE SCALE GENOMIC DNA]</scope>
    <source>
        <strain evidence="3">CGMCC 1.12989</strain>
    </source>
</reference>
<organism evidence="2 3">
    <name type="scientific">Novosphingobium tardum</name>
    <dbReference type="NCBI Taxonomy" id="1538021"/>
    <lineage>
        <taxon>Bacteria</taxon>
        <taxon>Pseudomonadati</taxon>
        <taxon>Pseudomonadota</taxon>
        <taxon>Alphaproteobacteria</taxon>
        <taxon>Sphingomonadales</taxon>
        <taxon>Sphingomonadaceae</taxon>
        <taxon>Novosphingobium</taxon>
    </lineage>
</organism>
<name>A0ABV8RRN7_9SPHN</name>
<gene>
    <name evidence="2" type="ORF">ACFO0A_07395</name>
</gene>
<protein>
    <submittedName>
        <fullName evidence="2">Ribbon-helix-helix protein, CopG family</fullName>
    </submittedName>
</protein>
<evidence type="ECO:0000259" key="1">
    <source>
        <dbReference type="Pfam" id="PF01402"/>
    </source>
</evidence>
<dbReference type="InterPro" id="IPR002145">
    <property type="entry name" value="CopG"/>
</dbReference>
<dbReference type="EMBL" id="JBHSDR010000004">
    <property type="protein sequence ID" value="MFC4294886.1"/>
    <property type="molecule type" value="Genomic_DNA"/>
</dbReference>
<comment type="caution">
    <text evidence="2">The sequence shown here is derived from an EMBL/GenBank/DDBJ whole genome shotgun (WGS) entry which is preliminary data.</text>
</comment>